<dbReference type="FunFam" id="2.10.25.10:FF:000472">
    <property type="entry name" value="Uncharacterized protein, isoform A"/>
    <property type="match status" value="2"/>
</dbReference>
<feature type="domain" description="HYR" evidence="20">
    <location>
        <begin position="28"/>
        <end position="112"/>
    </location>
</feature>
<dbReference type="GO" id="GO:0007154">
    <property type="term" value="P:cell communication"/>
    <property type="evidence" value="ECO:0007669"/>
    <property type="project" value="UniProtKB-ARBA"/>
</dbReference>
<dbReference type="PROSITE" id="PS50923">
    <property type="entry name" value="SUSHI"/>
    <property type="match status" value="7"/>
</dbReference>
<dbReference type="PROSITE" id="PS50825">
    <property type="entry name" value="HYR"/>
    <property type="match status" value="4"/>
</dbReference>
<dbReference type="InterPro" id="IPR049883">
    <property type="entry name" value="NOTCH1_EGF-like"/>
</dbReference>
<dbReference type="PRINTS" id="PR00010">
    <property type="entry name" value="EGFBLOOD"/>
</dbReference>
<dbReference type="PANTHER" id="PTHR12916">
    <property type="entry name" value="CYTOCHROME C OXIDASE POLYPEPTIDE VIC-2"/>
    <property type="match status" value="1"/>
</dbReference>
<feature type="disulfide bond" evidence="16">
    <location>
        <begin position="1954"/>
        <end position="1963"/>
    </location>
</feature>
<feature type="disulfide bond" evidence="16">
    <location>
        <begin position="1916"/>
        <end position="1925"/>
    </location>
</feature>
<feature type="domain" description="EGF-like" evidence="19">
    <location>
        <begin position="1281"/>
        <end position="1317"/>
    </location>
</feature>
<dbReference type="GO" id="GO:0120025">
    <property type="term" value="C:plasma membrane bounded cell projection"/>
    <property type="evidence" value="ECO:0007669"/>
    <property type="project" value="UniProtKB-ARBA"/>
</dbReference>
<dbReference type="PROSITE" id="PS00010">
    <property type="entry name" value="ASX_HYDROXYL"/>
    <property type="match status" value="21"/>
</dbReference>
<dbReference type="GO" id="GO:0050877">
    <property type="term" value="P:nervous system process"/>
    <property type="evidence" value="ECO:0007669"/>
    <property type="project" value="UniProtKB-ARBA"/>
</dbReference>
<feature type="disulfide bond" evidence="16">
    <location>
        <begin position="1764"/>
        <end position="1773"/>
    </location>
</feature>
<feature type="disulfide bond" evidence="16">
    <location>
        <begin position="1307"/>
        <end position="1316"/>
    </location>
</feature>
<feature type="disulfide bond" evidence="16">
    <location>
        <begin position="1975"/>
        <end position="1992"/>
    </location>
</feature>
<feature type="domain" description="EGF-like" evidence="19">
    <location>
        <begin position="1357"/>
        <end position="1393"/>
    </location>
</feature>
<dbReference type="PROSITE" id="PS00022">
    <property type="entry name" value="EGF_1"/>
    <property type="match status" value="20"/>
</dbReference>
<keyword evidence="9" id="KW-0732">Signal</keyword>
<sequence>MSQVAEVHGMVNGDRGGLGVRVEVDQRPDIQAPSFNETCPSDLSVLADEGQMSATVSWEPVIAIDNDHALVTVTPNVTSPHVFSEGSHTLTYTATDPSGNTRFCHFRVTVLVLRCAVLFPPANGKFENEACGNVQGRVCRFSCNKGYELRGSIERTCKKKADVNAVHWTGNKTFCEAIRCPTLNISENAIKTGYGCSDPSVFYGTSCFFSCKLGYEAVGGSSRRTCLETSQWSGAPLECQALTCPYFAIKSEGLDTSPALCTNTSAAIHYLQECRFTCKDGYQQFGPGIKTCGQLKTWFPLGNPSCRDIRGPEFLNCPSNIEKYADKGTTSTQVTWSPPTATDNSGFIRNITHFGKQPGESFSSGEHIIRYLASDKSGNVAECRFKVFVSVIRCVPRLYAPPGGTLQCTKDNQYGSQCTFTCPAGRNLTGSALRVCQKDSETSRGFWTGKETSCELVQCPRLVPPPHSLQAGCGAGSFHNFFGDKCLFYCDVGSQMINGSNERTCQANGTWSGEPPHCQVVQCKPLQAPKDGAVTPSSCTAFPKYDMICHFTCQRGYKMTGWPVVSCLGYGEWSRNTTTLCKDVESPSFGLTCPGDIRKYADWARNYTNITWPPVIASDNSGKAPNVTSIGVANIYYKGKHQVFYNATDQAGNYKICTFYITVEDVTSSIFLSCPSDIRVSLSVNSTVMVNWTELVARDNSNLMPNITVDPSGVRPPHRFNETTLVVYTAMDGSGNRKQCAFKVTLEDELSPEVVYCPADQSITTTSLKTEVTWKEPQFKDNSNDPLTIKCSHQSGTEFYWGTWNVHCTAQDNNPNNEPALCQFTLTIKPKDCPDLSPPKNGAKACDDWVFGTFCSPSCNDRWDFAQELRDSVWVCGSSGSWFPRNRFPDCSVVYRTGSVRMAMHLHYFTGDCGTPEAQAEIAQNFIWLLNTSYFNDVCQDPALKDKCTAENVKVTCADVESTNFRRKRDLFMYAVLRTVNDGHHDRERRSVSRAVITVDIVVNLDGIQANGSKEGQIMVGEEGMKVAKNMSIQLKSAVNNDSLVLSINGTNIKPDKQSLNISEPTCVYSRGQVYRDGYCLNCTVGTYLNKTTQSCEDCPIGTYQEDEGQERCLACPPKTSTTESRTGNRSSCLALCKAGSFSPTRLEPCFVCDKGLYQEKEGQRHCLKCGVNETTPAEGSNSSTQCGVPCSPGSFSPTGLAPCNSCDRRSFQPLSESRACFLCPGTTVTRNPGSRNPQDCIEINECYSSPCKSNSTCTDLIGDFLCSCLPGYTGKECDINIDECQDQPCFNNGTCHDLVNTYTCSCAQGYQGFNCDEDIDECISSPCPENATCENLPGRYRCECEPGYSGSLCDEDIDECLTSPCQNGAKCTDKINYYECLCALGFQGNNCDENINDCANISCQNGGICLDGINSYRCSCPVGFNGTNWEYNIDDCVGADCQNNATCIDEVDDFFCFCNKGFSGESCEINIDECLSNPCKNQATCLDMVNGYNCKCPGGFVGLHCENNIDDCATSPCSNNGSCKDGVNRFSCVCPPGFTGKTCNVDIDFCASIPCLNNGSCFDGITFFTCECADGFDGEQCQTNVDDCKNSTCMNNSTCLDGIAEFRCACAEGFAGANCEVNIDECEQNPCLNDGICTDMIDDYRCTCARGYTEKNCSVNIDECSSLSPCYNNATCVDRVENYTCVCLDGFSGRHWEFDIDDCHLSPCSNHSTCVDGINSYTCHCEPGFTGVSCDVEIDECASFPCYYSGKCFDKVNGFTCVCPTGFTGGQCEANMNDCESHPCVNDGICLDLVANYSCLCPEGFSGSHCEKRVDYCRESNCTGNGYCVNSRTEYYCNCSTGYYGKYCEFETDECLVGPCFNNATCYDAKSNFTCSCLDGFTGKYCEVDIDDCEENPCLNNATCIDETPGYSCECSAGYNGTYCQTEIDECESSPCSNNGTCTDLTPGYNCSCADQFYGENCENLLDVCRSAPCQHGGTCNADNSTGNYTCYCLSGFTGIACEVDIDDCTPDSCKANAFCIDLVNDYRCECFPSYSGDNCEIFLGSNFDLLFKRQSSKDMVFLPDGKNIPSMIGFTIAQFVRADSKADFRLADDSWHFVGVTWDGGLGSTSVYIDGMEIKKVSNVKTEEIITGGGWIVLGQRYLAEEKIAALSSAFVGRLHQVSIWNVAATRDHMWNAAHDCSWPIAGSLRAWSSFLPGIKGQVEKRFMTQCKALKMCTTNCSHFLHCESRDGFYYCSCQAGFTGDHCNVNINDCSQNSCLNGKCVDAVSHFECICNEGYYGDSCEKKIISEEGKAPPKEIEHDFALKFPGMQCSSQNHKELRTAIESETSDTLLTVPGCQTCQLQEVEVPGCEISATKRKRAVEQATEVIVSLIVSKSVNTYEYEVEEKSEAVLFQMRSAVATGQFVISFKGMNMTADKSSFQVLRSSVTCSAGFLKSRDGKGCVACLVGTFHDQGSSRCKPCDKGTYQDKEGQSVCTACGEQKSTLNVGATSSKDCSDDEESVNIYVLASIIACVAVAAIICVIIAHKRWNTFPQVAK</sequence>
<evidence type="ECO:0000256" key="8">
    <source>
        <dbReference type="ARBA" id="ARBA00022692"/>
    </source>
</evidence>
<feature type="disulfide bond" evidence="16">
    <location>
        <begin position="1497"/>
        <end position="1506"/>
    </location>
</feature>
<comment type="caution">
    <text evidence="22">The sequence shown here is derived from an EMBL/GenBank/DDBJ whole genome shotgun (WGS) entry which is preliminary data.</text>
</comment>
<feature type="disulfide bond" evidence="16">
    <location>
        <begin position="2256"/>
        <end position="2266"/>
    </location>
</feature>
<dbReference type="CDD" id="cd00054">
    <property type="entry name" value="EGF_CA"/>
    <property type="match status" value="21"/>
</dbReference>
<evidence type="ECO:0000256" key="5">
    <source>
        <dbReference type="ARBA" id="ARBA00022525"/>
    </source>
</evidence>
<keyword evidence="6" id="KW-0272">Extracellular matrix</keyword>
<evidence type="ECO:0000259" key="21">
    <source>
        <dbReference type="PROSITE" id="PS50923"/>
    </source>
</evidence>
<keyword evidence="15" id="KW-0325">Glycoprotein</keyword>
<dbReference type="SMART" id="SM00179">
    <property type="entry name" value="EGF_CA"/>
    <property type="match status" value="23"/>
</dbReference>
<dbReference type="SUPFAM" id="SSF57196">
    <property type="entry name" value="EGF/Laminin"/>
    <property type="match status" value="13"/>
</dbReference>
<feature type="domain" description="EGF-like" evidence="19">
    <location>
        <begin position="1395"/>
        <end position="1431"/>
    </location>
</feature>
<dbReference type="Pfam" id="PF00084">
    <property type="entry name" value="Sushi"/>
    <property type="match status" value="4"/>
</dbReference>
<evidence type="ECO:0000256" key="18">
    <source>
        <dbReference type="SAM" id="Phobius"/>
    </source>
</evidence>
<feature type="disulfide bond" evidence="16">
    <location>
        <begin position="1611"/>
        <end position="1620"/>
    </location>
</feature>
<accession>A0A2B4S2T8</accession>
<dbReference type="FunFam" id="2.10.25.10:FF:000321">
    <property type="entry name" value="Protein delta homolog 1"/>
    <property type="match status" value="1"/>
</dbReference>
<dbReference type="EMBL" id="LSMT01000218">
    <property type="protein sequence ID" value="PFX23100.1"/>
    <property type="molecule type" value="Genomic_DNA"/>
</dbReference>
<dbReference type="Proteomes" id="UP000225706">
    <property type="component" value="Unassembled WGS sequence"/>
</dbReference>
<feature type="domain" description="Sushi" evidence="21">
    <location>
        <begin position="113"/>
        <end position="177"/>
    </location>
</feature>
<keyword evidence="3" id="KW-0217">Developmental protein</keyword>
<evidence type="ECO:0000256" key="6">
    <source>
        <dbReference type="ARBA" id="ARBA00022530"/>
    </source>
</evidence>
<keyword evidence="8 18" id="KW-0812">Transmembrane</keyword>
<feature type="disulfide bond" evidence="17">
    <location>
        <begin position="833"/>
        <end position="876"/>
    </location>
</feature>
<dbReference type="FunFam" id="2.10.25.10:FF:000327">
    <property type="entry name" value="neurogenic locus notch homolog protein 4"/>
    <property type="match status" value="2"/>
</dbReference>
<keyword evidence="4" id="KW-1003">Cell membrane</keyword>
<evidence type="ECO:0000256" key="10">
    <source>
        <dbReference type="ARBA" id="ARBA00022737"/>
    </source>
</evidence>
<evidence type="ECO:0000256" key="2">
    <source>
        <dbReference type="ARBA" id="ARBA00004498"/>
    </source>
</evidence>
<dbReference type="Pfam" id="PF12661">
    <property type="entry name" value="hEGF"/>
    <property type="match status" value="4"/>
</dbReference>
<protein>
    <submittedName>
        <fullName evidence="22">Fibropellin-1</fullName>
    </submittedName>
</protein>
<feature type="domain" description="EGF-like" evidence="19">
    <location>
        <begin position="1890"/>
        <end position="1926"/>
    </location>
</feature>
<feature type="disulfide bond" evidence="16">
    <location>
        <begin position="1726"/>
        <end position="1735"/>
    </location>
</feature>
<keyword evidence="17" id="KW-0768">Sushi</keyword>
<feature type="domain" description="EGF-like" evidence="19">
    <location>
        <begin position="1585"/>
        <end position="1621"/>
    </location>
</feature>
<reference evidence="23" key="1">
    <citation type="journal article" date="2017" name="bioRxiv">
        <title>Comparative analysis of the genomes of Stylophora pistillata and Acropora digitifera provides evidence for extensive differences between species of corals.</title>
        <authorList>
            <person name="Voolstra C.R."/>
            <person name="Li Y."/>
            <person name="Liew Y.J."/>
            <person name="Baumgarten S."/>
            <person name="Zoccola D."/>
            <person name="Flot J.-F."/>
            <person name="Tambutte S."/>
            <person name="Allemand D."/>
            <person name="Aranda M."/>
        </authorList>
    </citation>
    <scope>NUCLEOTIDE SEQUENCE [LARGE SCALE GENOMIC DNA]</scope>
</reference>
<dbReference type="SMART" id="SM00032">
    <property type="entry name" value="CCP"/>
    <property type="match status" value="7"/>
</dbReference>
<evidence type="ECO:0000256" key="16">
    <source>
        <dbReference type="PROSITE-ProRule" id="PRU00076"/>
    </source>
</evidence>
<dbReference type="InterPro" id="IPR000152">
    <property type="entry name" value="EGF-type_Asp/Asn_hydroxyl_site"/>
</dbReference>
<dbReference type="FunFam" id="2.10.25.10:FF:000247">
    <property type="entry name" value="Delta/notch like EGF repeat containing"/>
    <property type="match status" value="1"/>
</dbReference>
<feature type="disulfide bond" evidence="16">
    <location>
        <begin position="1269"/>
        <end position="1278"/>
    </location>
</feature>
<dbReference type="InterPro" id="IPR018097">
    <property type="entry name" value="EGF_Ca-bd_CS"/>
</dbReference>
<feature type="domain" description="HYR" evidence="20">
    <location>
        <begin position="582"/>
        <end position="665"/>
    </location>
</feature>
<feature type="domain" description="Sushi" evidence="21">
    <location>
        <begin position="831"/>
        <end position="893"/>
    </location>
</feature>
<feature type="domain" description="HYR" evidence="20">
    <location>
        <begin position="307"/>
        <end position="391"/>
    </location>
</feature>
<dbReference type="InterPro" id="IPR000436">
    <property type="entry name" value="Sushi_SCR_CCP_dom"/>
</dbReference>
<feature type="domain" description="EGF-like" evidence="19">
    <location>
        <begin position="1966"/>
        <end position="2004"/>
    </location>
</feature>
<feature type="domain" description="EGF-like" evidence="19">
    <location>
        <begin position="1509"/>
        <end position="1545"/>
    </location>
</feature>
<feature type="domain" description="EGF-like" evidence="19">
    <location>
        <begin position="2006"/>
        <end position="2042"/>
    </location>
</feature>
<evidence type="ECO:0000256" key="15">
    <source>
        <dbReference type="ARBA" id="ARBA00023180"/>
    </source>
</evidence>
<evidence type="ECO:0000256" key="17">
    <source>
        <dbReference type="PROSITE-ProRule" id="PRU00302"/>
    </source>
</evidence>
<evidence type="ECO:0000256" key="1">
    <source>
        <dbReference type="ARBA" id="ARBA00004251"/>
    </source>
</evidence>
<feature type="disulfide bond" evidence="16">
    <location>
        <begin position="1383"/>
        <end position="1392"/>
    </location>
</feature>
<evidence type="ECO:0000259" key="19">
    <source>
        <dbReference type="PROSITE" id="PS50026"/>
    </source>
</evidence>
<feature type="disulfide bond" evidence="16">
    <location>
        <begin position="1994"/>
        <end position="2003"/>
    </location>
</feature>
<keyword evidence="12 18" id="KW-1133">Transmembrane helix</keyword>
<feature type="domain" description="EGF-like" evidence="19">
    <location>
        <begin position="1471"/>
        <end position="1507"/>
    </location>
</feature>
<dbReference type="FunFam" id="2.10.25.10:FF:000122">
    <property type="entry name" value="Protein crumbs homolog 2"/>
    <property type="match status" value="5"/>
</dbReference>
<name>A0A2B4S2T8_STYPI</name>
<keyword evidence="10" id="KW-0677">Repeat</keyword>
<dbReference type="FunFam" id="2.10.25.10:FF:000004">
    <property type="entry name" value="Neurogenic locus notch 1"/>
    <property type="match status" value="3"/>
</dbReference>
<comment type="caution">
    <text evidence="16">Lacks conserved residue(s) required for the propagation of feature annotation.</text>
</comment>
<evidence type="ECO:0000256" key="3">
    <source>
        <dbReference type="ARBA" id="ARBA00022473"/>
    </source>
</evidence>
<evidence type="ECO:0000256" key="11">
    <source>
        <dbReference type="ARBA" id="ARBA00022837"/>
    </source>
</evidence>
<dbReference type="InterPro" id="IPR003410">
    <property type="entry name" value="HYR_dom"/>
</dbReference>
<dbReference type="FunFam" id="2.10.25.10:FF:000045">
    <property type="entry name" value="Slit guidance ligand 2"/>
    <property type="match status" value="1"/>
</dbReference>
<dbReference type="PROSITE" id="PS01186">
    <property type="entry name" value="EGF_2"/>
    <property type="match status" value="19"/>
</dbReference>
<keyword evidence="13 18" id="KW-0472">Membrane</keyword>
<dbReference type="InterPro" id="IPR000742">
    <property type="entry name" value="EGF"/>
</dbReference>
<evidence type="ECO:0000256" key="13">
    <source>
        <dbReference type="ARBA" id="ARBA00023136"/>
    </source>
</evidence>
<keyword evidence="11" id="KW-0106">Calcium</keyword>
<evidence type="ECO:0000256" key="7">
    <source>
        <dbReference type="ARBA" id="ARBA00022536"/>
    </source>
</evidence>
<organism evidence="22 23">
    <name type="scientific">Stylophora pistillata</name>
    <name type="common">Smooth cauliflower coral</name>
    <dbReference type="NCBI Taxonomy" id="50429"/>
    <lineage>
        <taxon>Eukaryota</taxon>
        <taxon>Metazoa</taxon>
        <taxon>Cnidaria</taxon>
        <taxon>Anthozoa</taxon>
        <taxon>Hexacorallia</taxon>
        <taxon>Scleractinia</taxon>
        <taxon>Astrocoeniina</taxon>
        <taxon>Pocilloporidae</taxon>
        <taxon>Stylophora</taxon>
    </lineage>
</organism>
<dbReference type="Pfam" id="PF07699">
    <property type="entry name" value="Ephrin_rec_like"/>
    <property type="match status" value="4"/>
</dbReference>
<feature type="disulfide bond" evidence="16">
    <location>
        <begin position="1878"/>
        <end position="1887"/>
    </location>
</feature>
<dbReference type="SMART" id="SM01411">
    <property type="entry name" value="Ephrin_rec_like"/>
    <property type="match status" value="4"/>
</dbReference>
<keyword evidence="5" id="KW-0964">Secreted</keyword>
<dbReference type="InterPro" id="IPR009030">
    <property type="entry name" value="Growth_fac_rcpt_cys_sf"/>
</dbReference>
<feature type="disulfide bond" evidence="16">
    <location>
        <begin position="2277"/>
        <end position="2286"/>
    </location>
</feature>
<feature type="domain" description="Sushi" evidence="21">
    <location>
        <begin position="178"/>
        <end position="241"/>
    </location>
</feature>
<dbReference type="PANTHER" id="PTHR12916:SF4">
    <property type="entry name" value="UNINFLATABLE, ISOFORM C"/>
    <property type="match status" value="1"/>
</dbReference>
<feature type="domain" description="EGF-like" evidence="19">
    <location>
        <begin position="1319"/>
        <end position="1355"/>
    </location>
</feature>
<dbReference type="SMART" id="SM00181">
    <property type="entry name" value="EGF"/>
    <property type="match status" value="23"/>
</dbReference>
<dbReference type="Gene3D" id="2.10.70.10">
    <property type="entry name" value="Complement Module, domain 1"/>
    <property type="match status" value="5"/>
</dbReference>
<feature type="domain" description="EGF-like" evidence="19">
    <location>
        <begin position="1433"/>
        <end position="1469"/>
    </location>
</feature>
<dbReference type="CDD" id="cd00033">
    <property type="entry name" value="CCP"/>
    <property type="match status" value="5"/>
</dbReference>
<dbReference type="Gene3D" id="2.10.25.10">
    <property type="entry name" value="Laminin"/>
    <property type="match status" value="22"/>
</dbReference>
<feature type="domain" description="EGF-like" evidence="19">
    <location>
        <begin position="1738"/>
        <end position="1774"/>
    </location>
</feature>
<feature type="domain" description="Sushi" evidence="21">
    <location>
        <begin position="242"/>
        <end position="308"/>
    </location>
</feature>
<feature type="transmembrane region" description="Helical" evidence="18">
    <location>
        <begin position="2508"/>
        <end position="2529"/>
    </location>
</feature>
<feature type="domain" description="EGF-like" evidence="19">
    <location>
        <begin position="1623"/>
        <end position="1659"/>
    </location>
</feature>
<keyword evidence="14 16" id="KW-1015">Disulfide bond</keyword>
<dbReference type="GO" id="GO:0005509">
    <property type="term" value="F:calcium ion binding"/>
    <property type="evidence" value="ECO:0007669"/>
    <property type="project" value="InterPro"/>
</dbReference>
<feature type="domain" description="EGF-like" evidence="19">
    <location>
        <begin position="1661"/>
        <end position="1698"/>
    </location>
</feature>
<evidence type="ECO:0000259" key="20">
    <source>
        <dbReference type="PROSITE" id="PS50825"/>
    </source>
</evidence>
<feature type="disulfide bond" evidence="16">
    <location>
        <begin position="1459"/>
        <end position="1468"/>
    </location>
</feature>
<feature type="disulfide bond" evidence="16">
    <location>
        <begin position="2219"/>
        <end position="2229"/>
    </location>
</feature>
<dbReference type="InterPro" id="IPR035976">
    <property type="entry name" value="Sushi/SCR/CCP_sf"/>
</dbReference>
<dbReference type="FunFam" id="2.10.25.10:FF:000143">
    <property type="entry name" value="Protein crumbs 1"/>
    <property type="match status" value="2"/>
</dbReference>
<dbReference type="PROSITE" id="PS50026">
    <property type="entry name" value="EGF_3"/>
    <property type="match status" value="23"/>
</dbReference>
<dbReference type="GO" id="GO:0007399">
    <property type="term" value="P:nervous system development"/>
    <property type="evidence" value="ECO:0007669"/>
    <property type="project" value="UniProtKB-ARBA"/>
</dbReference>
<feature type="disulfide bond" evidence="16">
    <location>
        <begin position="1649"/>
        <end position="1658"/>
    </location>
</feature>
<dbReference type="GO" id="GO:0051240">
    <property type="term" value="P:positive regulation of multicellular organismal process"/>
    <property type="evidence" value="ECO:0007669"/>
    <property type="project" value="UniProtKB-ARBA"/>
</dbReference>
<evidence type="ECO:0000313" key="22">
    <source>
        <dbReference type="EMBL" id="PFX23100.1"/>
    </source>
</evidence>
<gene>
    <name evidence="22" type="primary">EGF1</name>
    <name evidence="22" type="ORF">AWC38_SpisGene12370</name>
</gene>
<dbReference type="PROSITE" id="PS01187">
    <property type="entry name" value="EGF_CA"/>
    <property type="match status" value="8"/>
</dbReference>
<dbReference type="FunFam" id="2.10.25.10:FF:000391">
    <property type="entry name" value="Weary, isoform C"/>
    <property type="match status" value="1"/>
</dbReference>
<feature type="domain" description="EGF-like" evidence="19">
    <location>
        <begin position="1776"/>
        <end position="1812"/>
    </location>
</feature>
<dbReference type="SUPFAM" id="SSF57184">
    <property type="entry name" value="Growth factor receptor domain"/>
    <property type="match status" value="6"/>
</dbReference>
<feature type="domain" description="Sushi" evidence="21">
    <location>
        <begin position="521"/>
        <end position="583"/>
    </location>
</feature>
<feature type="disulfide bond" evidence="16">
    <location>
        <begin position="1840"/>
        <end position="1849"/>
    </location>
</feature>
<comment type="subcellular location">
    <subcellularLocation>
        <location evidence="1">Cell membrane</location>
        <topology evidence="1">Single-pass type I membrane protein</topology>
    </subcellularLocation>
    <subcellularLocation>
        <location evidence="2">Secreted</location>
        <location evidence="2">Extracellular space</location>
        <location evidence="2">Extracellular matrix</location>
    </subcellularLocation>
</comment>
<feature type="domain" description="EGF-like" evidence="19">
    <location>
        <begin position="2215"/>
        <end position="2250"/>
    </location>
</feature>
<evidence type="ECO:0000256" key="9">
    <source>
        <dbReference type="ARBA" id="ARBA00022729"/>
    </source>
</evidence>
<evidence type="ECO:0000256" key="14">
    <source>
        <dbReference type="ARBA" id="ARBA00023157"/>
    </source>
</evidence>
<dbReference type="InterPro" id="IPR013032">
    <property type="entry name" value="EGF-like_CS"/>
</dbReference>
<feature type="domain" description="EGF-like" evidence="19">
    <location>
        <begin position="2252"/>
        <end position="2287"/>
    </location>
</feature>
<feature type="domain" description="EGF-like" evidence="19">
    <location>
        <begin position="1243"/>
        <end position="1279"/>
    </location>
</feature>
<feature type="domain" description="Sushi" evidence="21">
    <location>
        <begin position="392"/>
        <end position="456"/>
    </location>
</feature>
<feature type="disulfide bond" evidence="16">
    <location>
        <begin position="2240"/>
        <end position="2249"/>
    </location>
</feature>
<keyword evidence="23" id="KW-1185">Reference proteome</keyword>
<feature type="disulfide bond" evidence="16">
    <location>
        <begin position="1573"/>
        <end position="1582"/>
    </location>
</feature>
<keyword evidence="7 16" id="KW-0245">EGF-like domain</keyword>
<feature type="disulfide bond" evidence="16">
    <location>
        <begin position="1345"/>
        <end position="1354"/>
    </location>
</feature>
<dbReference type="SUPFAM" id="SSF57535">
    <property type="entry name" value="Complement control module/SCR domain"/>
    <property type="match status" value="5"/>
</dbReference>
<evidence type="ECO:0000256" key="4">
    <source>
        <dbReference type="ARBA" id="ARBA00022475"/>
    </source>
</evidence>
<dbReference type="SUPFAM" id="SSF49899">
    <property type="entry name" value="Concanavalin A-like lectins/glucanases"/>
    <property type="match status" value="1"/>
</dbReference>
<feature type="domain" description="HYR" evidence="20">
    <location>
        <begin position="747"/>
        <end position="830"/>
    </location>
</feature>
<dbReference type="InterPro" id="IPR001881">
    <property type="entry name" value="EGF-like_Ca-bd_dom"/>
</dbReference>
<feature type="domain" description="EGF-like" evidence="19">
    <location>
        <begin position="1547"/>
        <end position="1583"/>
    </location>
</feature>
<dbReference type="InterPro" id="IPR011641">
    <property type="entry name" value="Tyr-kin_ephrin_A/B_rcpt-like"/>
</dbReference>
<evidence type="ECO:0000256" key="12">
    <source>
        <dbReference type="ARBA" id="ARBA00022989"/>
    </source>
</evidence>
<feature type="disulfide bond" evidence="16">
    <location>
        <begin position="1535"/>
        <end position="1544"/>
    </location>
</feature>
<dbReference type="InterPro" id="IPR013320">
    <property type="entry name" value="ConA-like_dom_sf"/>
</dbReference>
<dbReference type="GO" id="GO:0005886">
    <property type="term" value="C:plasma membrane"/>
    <property type="evidence" value="ECO:0007669"/>
    <property type="project" value="UniProtKB-SubCell"/>
</dbReference>
<dbReference type="Pfam" id="PF00008">
    <property type="entry name" value="EGF"/>
    <property type="match status" value="14"/>
</dbReference>
<dbReference type="GO" id="GO:0023052">
    <property type="term" value="P:signaling"/>
    <property type="evidence" value="ECO:0007669"/>
    <property type="project" value="UniProtKB-ARBA"/>
</dbReference>
<feature type="disulfide bond" evidence="16">
    <location>
        <begin position="1802"/>
        <end position="1811"/>
    </location>
</feature>
<dbReference type="Gene3D" id="2.10.50.10">
    <property type="entry name" value="Tumor Necrosis Factor Receptor, subunit A, domain 2"/>
    <property type="match status" value="3"/>
</dbReference>
<feature type="domain" description="EGF-like" evidence="19">
    <location>
        <begin position="1700"/>
        <end position="1736"/>
    </location>
</feature>
<dbReference type="GO" id="GO:0051241">
    <property type="term" value="P:negative regulation of multicellular organismal process"/>
    <property type="evidence" value="ECO:0007669"/>
    <property type="project" value="UniProtKB-ARBA"/>
</dbReference>
<dbReference type="Pfam" id="PF02494">
    <property type="entry name" value="HYR"/>
    <property type="match status" value="5"/>
</dbReference>
<feature type="domain" description="EGF-like" evidence="19">
    <location>
        <begin position="1814"/>
        <end position="1850"/>
    </location>
</feature>
<feature type="domain" description="Sushi" evidence="21">
    <location>
        <begin position="457"/>
        <end position="520"/>
    </location>
</feature>
<dbReference type="Pfam" id="PF07645">
    <property type="entry name" value="EGF_CA"/>
    <property type="match status" value="1"/>
</dbReference>
<feature type="domain" description="EGF-like" evidence="19">
    <location>
        <begin position="1852"/>
        <end position="1888"/>
    </location>
</feature>
<evidence type="ECO:0000313" key="23">
    <source>
        <dbReference type="Proteomes" id="UP000225706"/>
    </source>
</evidence>
<dbReference type="Gene3D" id="2.60.120.200">
    <property type="match status" value="1"/>
</dbReference>
<dbReference type="Pfam" id="PF13385">
    <property type="entry name" value="Laminin_G_3"/>
    <property type="match status" value="1"/>
</dbReference>
<dbReference type="OrthoDB" id="10066368at2759"/>
<feature type="disulfide bond" evidence="16">
    <location>
        <begin position="2032"/>
        <end position="2041"/>
    </location>
</feature>
<dbReference type="STRING" id="50429.A0A2B4S2T8"/>
<dbReference type="FunFam" id="2.10.25.10:FF:000080">
    <property type="entry name" value="Neurogenic locus notch 1"/>
    <property type="match status" value="1"/>
</dbReference>
<feature type="domain" description="EGF-like" evidence="19">
    <location>
        <begin position="1928"/>
        <end position="1964"/>
    </location>
</feature>
<proteinExistence type="predicted"/>